<dbReference type="Proteomes" id="UP001162992">
    <property type="component" value="Chromosome 19"/>
</dbReference>
<dbReference type="EMBL" id="CM055110">
    <property type="protein sequence ID" value="KAJ7522098.1"/>
    <property type="molecule type" value="Genomic_DNA"/>
</dbReference>
<accession>A0ACC2AX23</accession>
<proteinExistence type="predicted"/>
<gene>
    <name evidence="1" type="ORF">O6H91_19G083300</name>
</gene>
<reference evidence="2" key="1">
    <citation type="journal article" date="2024" name="Proc. Natl. Acad. Sci. U.S.A.">
        <title>Extraordinary preservation of gene collinearity over three hundred million years revealed in homosporous lycophytes.</title>
        <authorList>
            <person name="Li C."/>
            <person name="Wickell D."/>
            <person name="Kuo L.Y."/>
            <person name="Chen X."/>
            <person name="Nie B."/>
            <person name="Liao X."/>
            <person name="Peng D."/>
            <person name="Ji J."/>
            <person name="Jenkins J."/>
            <person name="Williams M."/>
            <person name="Shu S."/>
            <person name="Plott C."/>
            <person name="Barry K."/>
            <person name="Rajasekar S."/>
            <person name="Grimwood J."/>
            <person name="Han X."/>
            <person name="Sun S."/>
            <person name="Hou Z."/>
            <person name="He W."/>
            <person name="Dai G."/>
            <person name="Sun C."/>
            <person name="Schmutz J."/>
            <person name="Leebens-Mack J.H."/>
            <person name="Li F.W."/>
            <person name="Wang L."/>
        </authorList>
    </citation>
    <scope>NUCLEOTIDE SEQUENCE [LARGE SCALE GENOMIC DNA]</scope>
    <source>
        <strain evidence="2">cv. PW_Plant_1</strain>
    </source>
</reference>
<keyword evidence="2" id="KW-1185">Reference proteome</keyword>
<name>A0ACC2AX23_DIPCM</name>
<evidence type="ECO:0000313" key="1">
    <source>
        <dbReference type="EMBL" id="KAJ7522098.1"/>
    </source>
</evidence>
<organism evidence="1 2">
    <name type="scientific">Diphasiastrum complanatum</name>
    <name type="common">Issler's clubmoss</name>
    <name type="synonym">Lycopodium complanatum</name>
    <dbReference type="NCBI Taxonomy" id="34168"/>
    <lineage>
        <taxon>Eukaryota</taxon>
        <taxon>Viridiplantae</taxon>
        <taxon>Streptophyta</taxon>
        <taxon>Embryophyta</taxon>
        <taxon>Tracheophyta</taxon>
        <taxon>Lycopodiopsida</taxon>
        <taxon>Lycopodiales</taxon>
        <taxon>Lycopodiaceae</taxon>
        <taxon>Lycopodioideae</taxon>
        <taxon>Diphasiastrum</taxon>
    </lineage>
</organism>
<sequence length="586" mass="65617">MQASIQIAMTIQLLIVVAYAAVIHLLVVQAVEVNISSVGPIQVCQMLSPSPRLEMFVDSLPRTPLIHLLPKTPIEIGAYKITQKLHRDLPPTTLYAYGTSLEAATYPGPTLVANADEEVIVRWTNHIPDLSHILPVDPTIERANPRLGGVPIVTHLHGMEDESFYDGNPDAWYTQFGEKGPAYVTEEYHYPNAIEPALLWYHDHTFGLTRLNMVAGLVGTYVVKSAAENLSPLPKGLYEVVLVLQDKQFFSDGSINFPNIGNAADVHPIWCVEYVGDTILVNGKAWPFMDVFPFKYRFRLVNAANNRFFLLSLNHPNMSFIKIGTDGGLLPRPVVQQQIRIAPAERVDFIIDFSGLPPNTTMVLRNSAPTPFPNGVARLTPESARAVMQFRVVSPPQAVKDNSLIPPILGSEAPFISEDFASRRFHLLEATNTSSNEPYALLMNNRTYRDPPTEIVRAGSTEIWDMINLTPVAHSMHIHLIKFHVSDQQPFSISRFTNRTCSLAFPYPDPRSCFTGPRRPPDVDQIGWKDTAVTFPGFVTRFLIRFTTQKGLPFPFNPTIGPGYVWHCHLVDHEDNSMMRPLLVRI</sequence>
<evidence type="ECO:0000313" key="2">
    <source>
        <dbReference type="Proteomes" id="UP001162992"/>
    </source>
</evidence>
<protein>
    <submittedName>
        <fullName evidence="1">Uncharacterized protein</fullName>
    </submittedName>
</protein>
<comment type="caution">
    <text evidence="1">The sequence shown here is derived from an EMBL/GenBank/DDBJ whole genome shotgun (WGS) entry which is preliminary data.</text>
</comment>